<sequence>MSFQPFDEMQKAVDIVNDSPHPVNKIAATIFGYDRQGRDFSISRTNYWPEIIEARLGMDTDIGDSSGTVHAETACLLDAPVTEKASLCVTDPICPNCAKNIAEAGIKTIYIDHKGFTKDFSARRGNAFSNMSMQICEKAGISVYQLWRKEQRLEPILHTDKTYQPAQDSPLEYERLYGVITRKSFADYVEKMRHRHRGRRFACAIGRDRVSGNVFSLAARSHPVIGYSMANDASLLRDSENKYNYMLEPMNRLIMGAARIGVKLVDGMIFCTNVPTSRELVNLIGAGITRLYIEHANKALDEAAILAKRTVTNARILDFINLEELQALATPIQPHEKPSDT</sequence>
<dbReference type="SUPFAM" id="SSF53927">
    <property type="entry name" value="Cytidine deaminase-like"/>
    <property type="match status" value="1"/>
</dbReference>
<dbReference type="EMBL" id="CP066681">
    <property type="protein sequence ID" value="QQG37026.1"/>
    <property type="molecule type" value="Genomic_DNA"/>
</dbReference>
<evidence type="ECO:0000313" key="1">
    <source>
        <dbReference type="EMBL" id="QQG37026.1"/>
    </source>
</evidence>
<accession>A0A7T5UII5</accession>
<dbReference type="InterPro" id="IPR016193">
    <property type="entry name" value="Cytidine_deaminase-like"/>
</dbReference>
<dbReference type="Gene3D" id="3.40.140.10">
    <property type="entry name" value="Cytidine Deaminase, domain 2"/>
    <property type="match status" value="1"/>
</dbReference>
<reference evidence="1 2" key="1">
    <citation type="submission" date="2020-07" db="EMBL/GenBank/DDBJ databases">
        <title>Huge and variable diversity of episymbiotic CPR bacteria and DPANN archaea in groundwater ecosystems.</title>
        <authorList>
            <person name="He C.Y."/>
            <person name="Keren R."/>
            <person name="Whittaker M."/>
            <person name="Farag I.F."/>
            <person name="Doudna J."/>
            <person name="Cate J.H.D."/>
            <person name="Banfield J.F."/>
        </authorList>
    </citation>
    <scope>NUCLEOTIDE SEQUENCE [LARGE SCALE GENOMIC DNA]</scope>
    <source>
        <strain evidence="1">NC_groundwater_70_Ag_B-0.1um_54_66</strain>
    </source>
</reference>
<protein>
    <submittedName>
        <fullName evidence="1">Deoxycytidylate deaminase</fullName>
    </submittedName>
</protein>
<organism evidence="1 2">
    <name type="scientific">Micavibrio aeruginosavorus</name>
    <dbReference type="NCBI Taxonomy" id="349221"/>
    <lineage>
        <taxon>Bacteria</taxon>
        <taxon>Pseudomonadati</taxon>
        <taxon>Bdellovibrionota</taxon>
        <taxon>Bdellovibrionia</taxon>
        <taxon>Bdellovibrionales</taxon>
        <taxon>Pseudobdellovibrionaceae</taxon>
        <taxon>Micavibrio</taxon>
    </lineage>
</organism>
<dbReference type="GO" id="GO:0003824">
    <property type="term" value="F:catalytic activity"/>
    <property type="evidence" value="ECO:0007669"/>
    <property type="project" value="InterPro"/>
</dbReference>
<name>A0A7T5UII5_9BACT</name>
<dbReference type="Proteomes" id="UP000595362">
    <property type="component" value="Chromosome"/>
</dbReference>
<gene>
    <name evidence="1" type="ORF">HYS17_04480</name>
</gene>
<proteinExistence type="predicted"/>
<dbReference type="AlphaFoldDB" id="A0A7T5UII5"/>
<evidence type="ECO:0000313" key="2">
    <source>
        <dbReference type="Proteomes" id="UP000595362"/>
    </source>
</evidence>